<organism evidence="4 5">
    <name type="scientific">Diaporthe australafricana</name>
    <dbReference type="NCBI Taxonomy" id="127596"/>
    <lineage>
        <taxon>Eukaryota</taxon>
        <taxon>Fungi</taxon>
        <taxon>Dikarya</taxon>
        <taxon>Ascomycota</taxon>
        <taxon>Pezizomycotina</taxon>
        <taxon>Sordariomycetes</taxon>
        <taxon>Sordariomycetidae</taxon>
        <taxon>Diaporthales</taxon>
        <taxon>Diaporthaceae</taxon>
        <taxon>Diaporthe</taxon>
    </lineage>
</organism>
<feature type="chain" id="PRO_5046577632" description="Cutinase" evidence="3">
    <location>
        <begin position="19"/>
        <end position="328"/>
    </location>
</feature>
<name>A0ABR3WTT5_9PEZI</name>
<dbReference type="Proteomes" id="UP001583177">
    <property type="component" value="Unassembled WGS sequence"/>
</dbReference>
<evidence type="ECO:0000313" key="5">
    <source>
        <dbReference type="Proteomes" id="UP001583177"/>
    </source>
</evidence>
<accession>A0ABR3WTT5</accession>
<dbReference type="Gene3D" id="3.40.50.1820">
    <property type="entry name" value="alpha/beta hydrolase"/>
    <property type="match status" value="1"/>
</dbReference>
<evidence type="ECO:0000256" key="3">
    <source>
        <dbReference type="SAM" id="SignalP"/>
    </source>
</evidence>
<sequence length="328" mass="33273">MLSPKAATILNLALLASAAPSKRQSTGSSSCADLHIFLARGWNEDYPGRQQSLVDAACNGVSSCDYEDITFDATNANGYPASVEQGRSSGVSQVKAYNQRCPDSKIALSGYSEGAAIVGNVLADSGLTPSSVPGDKICAALVFGDPNHVADQSYNVEAGSTYSAQSPRSGASLESLNAFSSVLRSYCNGEDVLCAYGDGTRTMGEDAHTNYFQLYSGDAGSFIQEKCAGGSSGGGGGSTTPPSTGAVCVAGKVIAGLSENYTGLCSFACSNGYCPDGVCECTEFGTAGSSEGSGQDGCPADGLDDSYKGLCSFSCSHGYCPTGACKAC</sequence>
<dbReference type="InterPro" id="IPR000675">
    <property type="entry name" value="Cutinase/axe"/>
</dbReference>
<evidence type="ECO:0000313" key="4">
    <source>
        <dbReference type="EMBL" id="KAL1866861.1"/>
    </source>
</evidence>
<dbReference type="SMART" id="SM01110">
    <property type="entry name" value="Cutinase"/>
    <property type="match status" value="1"/>
</dbReference>
<evidence type="ECO:0000256" key="2">
    <source>
        <dbReference type="ARBA" id="ARBA00023157"/>
    </source>
</evidence>
<proteinExistence type="predicted"/>
<evidence type="ECO:0000256" key="1">
    <source>
        <dbReference type="ARBA" id="ARBA00022801"/>
    </source>
</evidence>
<feature type="signal peptide" evidence="3">
    <location>
        <begin position="1"/>
        <end position="18"/>
    </location>
</feature>
<comment type="caution">
    <text evidence="4">The sequence shown here is derived from an EMBL/GenBank/DDBJ whole genome shotgun (WGS) entry which is preliminary data.</text>
</comment>
<keyword evidence="3" id="KW-0732">Signal</keyword>
<dbReference type="PANTHER" id="PTHR33630">
    <property type="entry name" value="CUTINASE RV1984C-RELATED-RELATED"/>
    <property type="match status" value="1"/>
</dbReference>
<dbReference type="InterPro" id="IPR029058">
    <property type="entry name" value="AB_hydrolase_fold"/>
</dbReference>
<dbReference type="EMBL" id="JAWRVE010000053">
    <property type="protein sequence ID" value="KAL1866861.1"/>
    <property type="molecule type" value="Genomic_DNA"/>
</dbReference>
<reference evidence="4 5" key="1">
    <citation type="journal article" date="2024" name="IMA Fungus">
        <title>IMA Genome - F19 : A genome assembly and annotation guide to empower mycologists, including annotated draft genome sequences of Ceratocystis pirilliformis, Diaporthe australafricana, Fusarium ophioides, Paecilomyces lecythidis, and Sporothrix stenoceras.</title>
        <authorList>
            <person name="Aylward J."/>
            <person name="Wilson A.M."/>
            <person name="Visagie C.M."/>
            <person name="Spraker J."/>
            <person name="Barnes I."/>
            <person name="Buitendag C."/>
            <person name="Ceriani C."/>
            <person name="Del Mar Angel L."/>
            <person name="du Plessis D."/>
            <person name="Fuchs T."/>
            <person name="Gasser K."/>
            <person name="Kramer D."/>
            <person name="Li W."/>
            <person name="Munsamy K."/>
            <person name="Piso A."/>
            <person name="Price J.L."/>
            <person name="Sonnekus B."/>
            <person name="Thomas C."/>
            <person name="van der Nest A."/>
            <person name="van Dijk A."/>
            <person name="van Heerden A."/>
            <person name="van Vuuren N."/>
            <person name="Yilmaz N."/>
            <person name="Duong T.A."/>
            <person name="van der Merwe N.A."/>
            <person name="Wingfield M.J."/>
            <person name="Wingfield B.D."/>
        </authorList>
    </citation>
    <scope>NUCLEOTIDE SEQUENCE [LARGE SCALE GENOMIC DNA]</scope>
    <source>
        <strain evidence="4 5">CMW 18300</strain>
    </source>
</reference>
<keyword evidence="2" id="KW-1015">Disulfide bond</keyword>
<dbReference type="SUPFAM" id="SSF53474">
    <property type="entry name" value="alpha/beta-Hydrolases"/>
    <property type="match status" value="1"/>
</dbReference>
<keyword evidence="1" id="KW-0378">Hydrolase</keyword>
<protein>
    <recommendedName>
        <fullName evidence="6">Cutinase</fullName>
    </recommendedName>
</protein>
<evidence type="ECO:0008006" key="6">
    <source>
        <dbReference type="Google" id="ProtNLM"/>
    </source>
</evidence>
<gene>
    <name evidence="4" type="ORF">Daus18300_006564</name>
</gene>
<dbReference type="PANTHER" id="PTHR33630:SF13">
    <property type="entry name" value="ACETYLXYLAN ESTERASE"/>
    <property type="match status" value="1"/>
</dbReference>
<keyword evidence="5" id="KW-1185">Reference proteome</keyword>
<dbReference type="Pfam" id="PF01083">
    <property type="entry name" value="Cutinase"/>
    <property type="match status" value="1"/>
</dbReference>